<name>A0A897NXP1_9EURY</name>
<feature type="coiled-coil region" evidence="1">
    <location>
        <begin position="400"/>
        <end position="444"/>
    </location>
</feature>
<dbReference type="Gene3D" id="3.40.50.300">
    <property type="entry name" value="P-loop containing nucleotide triphosphate hydrolases"/>
    <property type="match status" value="2"/>
</dbReference>
<dbReference type="PANTHER" id="PTHR42924">
    <property type="entry name" value="EXONUCLEASE"/>
    <property type="match status" value="1"/>
</dbReference>
<dbReference type="GO" id="GO:0035312">
    <property type="term" value="F:5'-3' DNA exonuclease activity"/>
    <property type="evidence" value="ECO:0007669"/>
    <property type="project" value="TreeGrafter"/>
</dbReference>
<keyword evidence="1" id="KW-0175">Coiled coil</keyword>
<sequence length="856" mass="96887">MVSFDTPGGAKFYKADLHIHTPGSHDYDDKDAAPDDLVAEFENKNLDLVAVTDHNTGEYFEQLQEAAEGSSVTVLPGVEITTGQSGEHQIHMTAVFPPEEADALSPFLHDIGIRGDPEHAIAEDTIPKICDKTRDYGGLPILAHIDVEAGADFELTDRNNPTRQKVFDPERVAALEVVAEETADEFEDFAHIRSSDAHSLADIGSRYTFIKMDSPTFEGLRTAFADPESRLSLTSEPTTHPSVDGLLSHNGFLQDRHLQLNKNLNCLIGGKGTGKSTVIEQIRYALDIDPRSDDIEDDYNALIENTLRPDGIVEVLVTATNSDQYRIRREYGEEPEIERIPNTEDSEPQEVDLTIEQFRTEFFDVEIHSQRELVELARNEIDQLDLLDSYFDINDEIEARESVKQDIRAKNREIADLREEVDSLKAEKERFEALKQQVEVMEQKGVEEYVEGQEEWEQERAALSNVIGDVEALEEEVSSLALADQLSLTEVDDGPNEDLLQSVNETISELQDDIAEHEKELKRIVNEGRGDIEDIREKWNEENEKREKEHESLADEIEEEIGVDIEEFFDKKAELEDLRGVSEDLENKRGRLRDARGEKADLLDDLQAARQNLSQARKEGIEELNAQLGNVRVSLHSQSNRDEYTDWVNHVLEGSGVWTEHKEQITETIDPPELAEIVRNNDTETLCELADVTPTTAENFVTHDDLVEQLTKLELYEIHDRPVIELNDGGWKELNEMSDGQQCTALLSIAMIEREVPLIIDQPEDMLDNKFIFTDVVDILRSIKQDRQVVAATHNANIPIIGDAEQIVVMRSNGRAGFYRDCGSIDDDEIKALAQDILEGGETAFKRRREMYHRVV</sequence>
<dbReference type="PANTHER" id="PTHR42924:SF3">
    <property type="entry name" value="POLYMERASE_HISTIDINOL PHOSPHATASE N-TERMINAL DOMAIN-CONTAINING PROTEIN"/>
    <property type="match status" value="1"/>
</dbReference>
<reference evidence="3 4" key="1">
    <citation type="submission" date="2020-11" db="EMBL/GenBank/DDBJ databases">
        <title>Carbohydrate-dependent, anaerobic sulfur respiration: A novel catabolism in halophilic archaea.</title>
        <authorList>
            <person name="Sorokin D.Y."/>
            <person name="Messina E."/>
            <person name="Smedile F."/>
            <person name="La Cono V."/>
            <person name="Hallsworth J.E."/>
            <person name="Yakimov M.M."/>
        </authorList>
    </citation>
    <scope>NUCLEOTIDE SEQUENCE [LARGE SCALE GENOMIC DNA]</scope>
    <source>
        <strain evidence="3 4">HSR-Est</strain>
        <plasmid evidence="3 4">pHSR-Est01</plasmid>
    </source>
</reference>
<protein>
    <submittedName>
        <fullName evidence="3">Chromosome segregation ATPase</fullName>
    </submittedName>
</protein>
<accession>A0A897NXP1</accession>
<dbReference type="GO" id="GO:0004534">
    <property type="term" value="F:5'-3' RNA exonuclease activity"/>
    <property type="evidence" value="ECO:0007669"/>
    <property type="project" value="TreeGrafter"/>
</dbReference>
<dbReference type="InterPro" id="IPR027417">
    <property type="entry name" value="P-loop_NTPase"/>
</dbReference>
<keyword evidence="4" id="KW-1185">Reference proteome</keyword>
<dbReference type="InterPro" id="IPR054787">
    <property type="entry name" value="TrlF_ATPase"/>
</dbReference>
<dbReference type="Proteomes" id="UP000663292">
    <property type="component" value="Plasmid pHSR-Est01"/>
</dbReference>
<dbReference type="GeneID" id="68859462"/>
<gene>
    <name evidence="3" type="primary">smc</name>
    <name evidence="3" type="ORF">HSEST_3081</name>
</gene>
<feature type="domain" description="Polymerase/histidinol phosphatase N-terminal" evidence="2">
    <location>
        <begin position="15"/>
        <end position="84"/>
    </location>
</feature>
<dbReference type="SMART" id="SM00481">
    <property type="entry name" value="POLIIIAc"/>
    <property type="match status" value="1"/>
</dbReference>
<proteinExistence type="predicted"/>
<dbReference type="InterPro" id="IPR052018">
    <property type="entry name" value="PHP_domain"/>
</dbReference>
<dbReference type="SUPFAM" id="SSF89550">
    <property type="entry name" value="PHP domain-like"/>
    <property type="match status" value="1"/>
</dbReference>
<dbReference type="AlphaFoldDB" id="A0A897NXP1"/>
<organism evidence="3 4">
    <name type="scientific">Halapricum desulfuricans</name>
    <dbReference type="NCBI Taxonomy" id="2841257"/>
    <lineage>
        <taxon>Archaea</taxon>
        <taxon>Methanobacteriati</taxon>
        <taxon>Methanobacteriota</taxon>
        <taxon>Stenosarchaea group</taxon>
        <taxon>Halobacteria</taxon>
        <taxon>Halobacteriales</taxon>
        <taxon>Haloarculaceae</taxon>
        <taxon>Halapricum</taxon>
    </lineage>
</organism>
<feature type="coiled-coil region" evidence="1">
    <location>
        <begin position="500"/>
        <end position="623"/>
    </location>
</feature>
<dbReference type="NCBIfam" id="NF045780">
    <property type="entry name" value="TrlF_fam_ATP"/>
    <property type="match status" value="1"/>
</dbReference>
<dbReference type="InterPro" id="IPR003141">
    <property type="entry name" value="Pol/His_phosphatase_N"/>
</dbReference>
<evidence type="ECO:0000259" key="2">
    <source>
        <dbReference type="SMART" id="SM00481"/>
    </source>
</evidence>
<evidence type="ECO:0000313" key="4">
    <source>
        <dbReference type="Proteomes" id="UP000663292"/>
    </source>
</evidence>
<dbReference type="RefSeq" id="WP_229123014.1">
    <property type="nucleotide sequence ID" value="NZ_CP064792.1"/>
</dbReference>
<dbReference type="EMBL" id="CP064792">
    <property type="protein sequence ID" value="QSG16345.1"/>
    <property type="molecule type" value="Genomic_DNA"/>
</dbReference>
<keyword evidence="3" id="KW-0614">Plasmid</keyword>
<geneLocation type="plasmid" evidence="3 4">
    <name>pHSR-Est01</name>
</geneLocation>
<dbReference type="InterPro" id="IPR016195">
    <property type="entry name" value="Pol/histidinol_Pase-like"/>
</dbReference>
<evidence type="ECO:0000256" key="1">
    <source>
        <dbReference type="SAM" id="Coils"/>
    </source>
</evidence>
<evidence type="ECO:0000313" key="3">
    <source>
        <dbReference type="EMBL" id="QSG16345.1"/>
    </source>
</evidence>
<dbReference type="Gene3D" id="3.20.20.140">
    <property type="entry name" value="Metal-dependent hydrolases"/>
    <property type="match status" value="1"/>
</dbReference>
<dbReference type="SUPFAM" id="SSF52540">
    <property type="entry name" value="P-loop containing nucleoside triphosphate hydrolases"/>
    <property type="match status" value="2"/>
</dbReference>